<dbReference type="EMBL" id="NOZP01000155">
    <property type="protein sequence ID" value="OYD14487.1"/>
    <property type="molecule type" value="Genomic_DNA"/>
</dbReference>
<proteinExistence type="predicted"/>
<evidence type="ECO:0000256" key="1">
    <source>
        <dbReference type="SAM" id="Phobius"/>
    </source>
</evidence>
<sequence length="365" mass="41682">KIDKKPDQTKSDGSEMSNVFQNFQVHKEDQVRLACLVLACLAVLALACTESVAVRETAGDFFHYVDTREYDKAYALLTADDTSAMTLRAFTVVLESEYERMFYGGTSDSAWLTMPITVPDSILASSHKNPAAFYNGFSKAYVVREVRRVPDYLAMLETHEDMEVLKRGRKMRLRAISGDCPTVLDSSRFVTIVLERGKPRVRFGARLLQNRKAIEREYQEYLSDSLMLRAVGSGNVYRTISYDVVGCVKYVLENRTNDTLRWFQVRGKFRNITTEPKYIDFGKYGTKMPPKSEVAGKIYFSDDFLGSMLGYYRDDIYVPVSLEIEEYPSWGRGPDWDRLAESRPNTVLGIFCNPIKHGVPALYFM</sequence>
<name>A0A235BRZ8_UNCW3</name>
<reference evidence="2 3" key="1">
    <citation type="submission" date="2017-07" db="EMBL/GenBank/DDBJ databases">
        <title>Recovery of genomes from metagenomes via a dereplication, aggregation, and scoring strategy.</title>
        <authorList>
            <person name="Sieber C.M."/>
            <person name="Probst A.J."/>
            <person name="Sharrar A."/>
            <person name="Thomas B.C."/>
            <person name="Hess M."/>
            <person name="Tringe S.G."/>
            <person name="Banfield J.F."/>
        </authorList>
    </citation>
    <scope>NUCLEOTIDE SEQUENCE [LARGE SCALE GENOMIC DNA]</scope>
    <source>
        <strain evidence="2">JGI_Cruoil_03_51_56</strain>
    </source>
</reference>
<organism evidence="2 3">
    <name type="scientific">candidate division WOR-3 bacterium JGI_Cruoil_03_51_56</name>
    <dbReference type="NCBI Taxonomy" id="1973747"/>
    <lineage>
        <taxon>Bacteria</taxon>
        <taxon>Bacteria division WOR-3</taxon>
    </lineage>
</organism>
<keyword evidence="1" id="KW-0812">Transmembrane</keyword>
<evidence type="ECO:0000313" key="2">
    <source>
        <dbReference type="EMBL" id="OYD14487.1"/>
    </source>
</evidence>
<accession>A0A235BRZ8</accession>
<feature type="non-terminal residue" evidence="2">
    <location>
        <position position="1"/>
    </location>
</feature>
<keyword evidence="1" id="KW-0472">Membrane</keyword>
<dbReference type="AlphaFoldDB" id="A0A235BRZ8"/>
<protein>
    <submittedName>
        <fullName evidence="2">Uncharacterized protein</fullName>
    </submittedName>
</protein>
<feature type="transmembrane region" description="Helical" evidence="1">
    <location>
        <begin position="31"/>
        <end position="47"/>
    </location>
</feature>
<dbReference type="Proteomes" id="UP000215559">
    <property type="component" value="Unassembled WGS sequence"/>
</dbReference>
<evidence type="ECO:0000313" key="3">
    <source>
        <dbReference type="Proteomes" id="UP000215559"/>
    </source>
</evidence>
<gene>
    <name evidence="2" type="ORF">CH330_08525</name>
</gene>
<comment type="caution">
    <text evidence="2">The sequence shown here is derived from an EMBL/GenBank/DDBJ whole genome shotgun (WGS) entry which is preliminary data.</text>
</comment>
<keyword evidence="1" id="KW-1133">Transmembrane helix</keyword>